<organism evidence="1 2">
    <name type="scientific">Diphasiastrum complanatum</name>
    <name type="common">Issler's clubmoss</name>
    <name type="synonym">Lycopodium complanatum</name>
    <dbReference type="NCBI Taxonomy" id="34168"/>
    <lineage>
        <taxon>Eukaryota</taxon>
        <taxon>Viridiplantae</taxon>
        <taxon>Streptophyta</taxon>
        <taxon>Embryophyta</taxon>
        <taxon>Tracheophyta</taxon>
        <taxon>Lycopodiopsida</taxon>
        <taxon>Lycopodiales</taxon>
        <taxon>Lycopodiaceae</taxon>
        <taxon>Lycopodioideae</taxon>
        <taxon>Diphasiastrum</taxon>
    </lineage>
</organism>
<keyword evidence="2" id="KW-1185">Reference proteome</keyword>
<gene>
    <name evidence="1" type="ORF">O6H91_03G099400</name>
</gene>
<proteinExistence type="predicted"/>
<name>A0ACC2E9K1_DIPCM</name>
<protein>
    <submittedName>
        <fullName evidence="1">Uncharacterized protein</fullName>
    </submittedName>
</protein>
<accession>A0ACC2E9K1</accession>
<dbReference type="EMBL" id="CM055094">
    <property type="protein sequence ID" value="KAJ7563179.1"/>
    <property type="molecule type" value="Genomic_DNA"/>
</dbReference>
<dbReference type="Proteomes" id="UP001162992">
    <property type="component" value="Chromosome 3"/>
</dbReference>
<reference evidence="2" key="1">
    <citation type="journal article" date="2024" name="Proc. Natl. Acad. Sci. U.S.A.">
        <title>Extraordinary preservation of gene collinearity over three hundred million years revealed in homosporous lycophytes.</title>
        <authorList>
            <person name="Li C."/>
            <person name="Wickell D."/>
            <person name="Kuo L.Y."/>
            <person name="Chen X."/>
            <person name="Nie B."/>
            <person name="Liao X."/>
            <person name="Peng D."/>
            <person name="Ji J."/>
            <person name="Jenkins J."/>
            <person name="Williams M."/>
            <person name="Shu S."/>
            <person name="Plott C."/>
            <person name="Barry K."/>
            <person name="Rajasekar S."/>
            <person name="Grimwood J."/>
            <person name="Han X."/>
            <person name="Sun S."/>
            <person name="Hou Z."/>
            <person name="He W."/>
            <person name="Dai G."/>
            <person name="Sun C."/>
            <person name="Schmutz J."/>
            <person name="Leebens-Mack J.H."/>
            <person name="Li F.W."/>
            <person name="Wang L."/>
        </authorList>
    </citation>
    <scope>NUCLEOTIDE SEQUENCE [LARGE SCALE GENOMIC DNA]</scope>
    <source>
        <strain evidence="2">cv. PW_Plant_1</strain>
    </source>
</reference>
<sequence length="430" mass="49752">MARPKAQRRRRLLVHYTVQPEIFPPPTDDVPDPTPPLTLQLSDLPAIAIQKIFQGLDLTSLMRARAVCAAWKNFVYSYHFRRYLSVACPPIQPWFVFLNAHVFAVIPRMADHVPVYIAAADQLCCIQLPKPRDGAIPWNVDLMTCAYGLVCVPYRTEMIDVDLCNLFTGESLCLQRPPEAWSTGVLHSVNLWMVDKNAWHYQVIIVTSVKHSSSLSGEAYRDFEVNFYDKKEGRWFKGYTTTMPAEYYFPLRNGCSAICKDILYILVQVQSRNDIENFKIYAFNLRRNVNEGTIGIPEFEGIVNIPKEWENAHIFGCNERLVLVAIIKGELTVWKLADDPEDRWGWVMITHMPSTLLFSKLSINNAFLFKFYGQGNSIYFLQNQNARLFLLELHENDTVQWRITSTTQNPKRVRHIYRGFCFEPRLDSIL</sequence>
<comment type="caution">
    <text evidence="1">The sequence shown here is derived from an EMBL/GenBank/DDBJ whole genome shotgun (WGS) entry which is preliminary data.</text>
</comment>
<evidence type="ECO:0000313" key="1">
    <source>
        <dbReference type="EMBL" id="KAJ7563179.1"/>
    </source>
</evidence>
<evidence type="ECO:0000313" key="2">
    <source>
        <dbReference type="Proteomes" id="UP001162992"/>
    </source>
</evidence>